<name>A0A7S2ZM35_9RHOD</name>
<accession>A0A7S2ZM35</accession>
<evidence type="ECO:0000313" key="1">
    <source>
        <dbReference type="EMBL" id="CAE0043761.1"/>
    </source>
</evidence>
<dbReference type="AlphaFoldDB" id="A0A7S2ZM35"/>
<gene>
    <name evidence="1" type="ORF">RMAR00112_LOCUS11736</name>
</gene>
<organism evidence="1">
    <name type="scientific">Rhodosorus marinus</name>
    <dbReference type="NCBI Taxonomy" id="101924"/>
    <lineage>
        <taxon>Eukaryota</taxon>
        <taxon>Rhodophyta</taxon>
        <taxon>Stylonematophyceae</taxon>
        <taxon>Stylonematales</taxon>
        <taxon>Stylonemataceae</taxon>
        <taxon>Rhodosorus</taxon>
    </lineage>
</organism>
<dbReference type="SUPFAM" id="SSF50969">
    <property type="entry name" value="YVTN repeat-like/Quinoprotein amine dehydrogenase"/>
    <property type="match status" value="1"/>
</dbReference>
<dbReference type="EMBL" id="HBHW01015340">
    <property type="protein sequence ID" value="CAE0043761.1"/>
    <property type="molecule type" value="Transcribed_RNA"/>
</dbReference>
<protein>
    <submittedName>
        <fullName evidence="1">Uncharacterized protein</fullName>
    </submittedName>
</protein>
<dbReference type="InterPro" id="IPR011044">
    <property type="entry name" value="Quino_amine_DH_bsu"/>
</dbReference>
<proteinExistence type="predicted"/>
<reference evidence="1" key="1">
    <citation type="submission" date="2021-01" db="EMBL/GenBank/DDBJ databases">
        <authorList>
            <person name="Corre E."/>
            <person name="Pelletier E."/>
            <person name="Niang G."/>
            <person name="Scheremetjew M."/>
            <person name="Finn R."/>
            <person name="Kale V."/>
            <person name="Holt S."/>
            <person name="Cochrane G."/>
            <person name="Meng A."/>
            <person name="Brown T."/>
            <person name="Cohen L."/>
        </authorList>
    </citation>
    <scope>NUCLEOTIDE SEQUENCE</scope>
    <source>
        <strain evidence="1">CCMP 769</strain>
    </source>
</reference>
<sequence length="105" mass="10834">MEYLATFESTTCTDLVRLSPDSNTLFVGCDNSSSLKVYDVSGSGIEFVCESDIGSGVSAGIGEVDGFLFGAGNGLTRYTLADNGCPVSADVVDVQCNDIGGLSEE</sequence>